<evidence type="ECO:0000313" key="13">
    <source>
        <dbReference type="EMBL" id="SCW62185.1"/>
    </source>
</evidence>
<dbReference type="SUPFAM" id="SSF49785">
    <property type="entry name" value="Galactose-binding domain-like"/>
    <property type="match status" value="1"/>
</dbReference>
<feature type="domain" description="Histidine kinase" evidence="12">
    <location>
        <begin position="490"/>
        <end position="714"/>
    </location>
</feature>
<dbReference type="InterPro" id="IPR008979">
    <property type="entry name" value="Galactose-bd-like_sf"/>
</dbReference>
<evidence type="ECO:0000256" key="2">
    <source>
        <dbReference type="ARBA" id="ARBA00004651"/>
    </source>
</evidence>
<dbReference type="CDD" id="cd00075">
    <property type="entry name" value="HATPase"/>
    <property type="match status" value="1"/>
</dbReference>
<dbReference type="SUPFAM" id="SSF55874">
    <property type="entry name" value="ATPase domain of HSP90 chaperone/DNA topoisomerase II/histidine kinase"/>
    <property type="match status" value="1"/>
</dbReference>
<feature type="transmembrane region" description="Helical" evidence="11">
    <location>
        <begin position="354"/>
        <end position="374"/>
    </location>
</feature>
<dbReference type="Gene3D" id="3.30.565.10">
    <property type="entry name" value="Histidine kinase-like ATPase, C-terminal domain"/>
    <property type="match status" value="1"/>
</dbReference>
<dbReference type="Gene3D" id="2.60.120.260">
    <property type="entry name" value="Galactose-binding domain-like"/>
    <property type="match status" value="1"/>
</dbReference>
<dbReference type="Gene3D" id="1.10.287.130">
    <property type="match status" value="1"/>
</dbReference>
<dbReference type="AlphaFoldDB" id="A0A1G4S0G9"/>
<dbReference type="Pfam" id="PF00512">
    <property type="entry name" value="HisKA"/>
    <property type="match status" value="1"/>
</dbReference>
<evidence type="ECO:0000256" key="9">
    <source>
        <dbReference type="ARBA" id="ARBA00023012"/>
    </source>
</evidence>
<evidence type="ECO:0000256" key="5">
    <source>
        <dbReference type="ARBA" id="ARBA00022679"/>
    </source>
</evidence>
<feature type="transmembrane region" description="Helical" evidence="11">
    <location>
        <begin position="297"/>
        <end position="317"/>
    </location>
</feature>
<keyword evidence="4" id="KW-0597">Phosphoprotein</keyword>
<dbReference type="SUPFAM" id="SSF47384">
    <property type="entry name" value="Homodimeric domain of signal transducing histidine kinase"/>
    <property type="match status" value="1"/>
</dbReference>
<dbReference type="Pfam" id="PF07695">
    <property type="entry name" value="7TMR-DISM_7TM"/>
    <property type="match status" value="1"/>
</dbReference>
<feature type="transmembrane region" description="Helical" evidence="11">
    <location>
        <begin position="381"/>
        <end position="402"/>
    </location>
</feature>
<name>A0A1G4S0G9_9BACL</name>
<dbReference type="GO" id="GO:0004721">
    <property type="term" value="F:phosphoprotein phosphatase activity"/>
    <property type="evidence" value="ECO:0007669"/>
    <property type="project" value="TreeGrafter"/>
</dbReference>
<keyword evidence="7 13" id="KW-0418">Kinase</keyword>
<evidence type="ECO:0000256" key="10">
    <source>
        <dbReference type="SAM" id="Coils"/>
    </source>
</evidence>
<dbReference type="InterPro" id="IPR005467">
    <property type="entry name" value="His_kinase_dom"/>
</dbReference>
<feature type="transmembrane region" description="Helical" evidence="11">
    <location>
        <begin position="329"/>
        <end position="348"/>
    </location>
</feature>
<dbReference type="Proteomes" id="UP000198601">
    <property type="component" value="Unassembled WGS sequence"/>
</dbReference>
<evidence type="ECO:0000313" key="14">
    <source>
        <dbReference type="Proteomes" id="UP000198601"/>
    </source>
</evidence>
<keyword evidence="10" id="KW-0175">Coiled coil</keyword>
<dbReference type="GO" id="GO:0000155">
    <property type="term" value="F:phosphorelay sensor kinase activity"/>
    <property type="evidence" value="ECO:0007669"/>
    <property type="project" value="InterPro"/>
</dbReference>
<protein>
    <recommendedName>
        <fullName evidence="3">histidine kinase</fullName>
        <ecNumber evidence="3">2.7.13.3</ecNumber>
    </recommendedName>
</protein>
<dbReference type="InterPro" id="IPR050351">
    <property type="entry name" value="BphY/WalK/GraS-like"/>
</dbReference>
<keyword evidence="11" id="KW-0472">Membrane</keyword>
<dbReference type="InterPro" id="IPR003594">
    <property type="entry name" value="HATPase_dom"/>
</dbReference>
<evidence type="ECO:0000256" key="1">
    <source>
        <dbReference type="ARBA" id="ARBA00000085"/>
    </source>
</evidence>
<feature type="coiled-coil region" evidence="10">
    <location>
        <begin position="456"/>
        <end position="490"/>
    </location>
</feature>
<proteinExistence type="predicted"/>
<keyword evidence="6" id="KW-0547">Nucleotide-binding</keyword>
<evidence type="ECO:0000259" key="12">
    <source>
        <dbReference type="PROSITE" id="PS50109"/>
    </source>
</evidence>
<comment type="catalytic activity">
    <reaction evidence="1">
        <text>ATP + protein L-histidine = ADP + protein N-phospho-L-histidine.</text>
        <dbReference type="EC" id="2.7.13.3"/>
    </reaction>
</comment>
<dbReference type="FunFam" id="3.30.565.10:FF:000006">
    <property type="entry name" value="Sensor histidine kinase WalK"/>
    <property type="match status" value="1"/>
</dbReference>
<feature type="transmembrane region" description="Helical" evidence="11">
    <location>
        <begin position="21"/>
        <end position="43"/>
    </location>
</feature>
<keyword evidence="5" id="KW-0808">Transferase</keyword>
<dbReference type="EMBL" id="FMTT01000021">
    <property type="protein sequence ID" value="SCW62185.1"/>
    <property type="molecule type" value="Genomic_DNA"/>
</dbReference>
<dbReference type="PRINTS" id="PR00344">
    <property type="entry name" value="BCTRLSENSOR"/>
</dbReference>
<comment type="subcellular location">
    <subcellularLocation>
        <location evidence="2">Cell membrane</location>
        <topology evidence="2">Multi-pass membrane protein</topology>
    </subcellularLocation>
</comment>
<keyword evidence="9" id="KW-0902">Two-component regulatory system</keyword>
<keyword evidence="14" id="KW-1185">Reference proteome</keyword>
<accession>A0A1G4S0G9</accession>
<dbReference type="PANTHER" id="PTHR45453">
    <property type="entry name" value="PHOSPHATE REGULON SENSOR PROTEIN PHOR"/>
    <property type="match status" value="1"/>
</dbReference>
<dbReference type="GO" id="GO:0005524">
    <property type="term" value="F:ATP binding"/>
    <property type="evidence" value="ECO:0007669"/>
    <property type="project" value="UniProtKB-KW"/>
</dbReference>
<dbReference type="CDD" id="cd00082">
    <property type="entry name" value="HisKA"/>
    <property type="match status" value="1"/>
</dbReference>
<evidence type="ECO:0000256" key="3">
    <source>
        <dbReference type="ARBA" id="ARBA00012438"/>
    </source>
</evidence>
<feature type="transmembrane region" description="Helical" evidence="11">
    <location>
        <begin position="230"/>
        <end position="253"/>
    </location>
</feature>
<evidence type="ECO:0000256" key="8">
    <source>
        <dbReference type="ARBA" id="ARBA00022840"/>
    </source>
</evidence>
<dbReference type="PANTHER" id="PTHR45453:SF1">
    <property type="entry name" value="PHOSPHATE REGULON SENSOR PROTEIN PHOR"/>
    <property type="match status" value="1"/>
</dbReference>
<evidence type="ECO:0000256" key="11">
    <source>
        <dbReference type="SAM" id="Phobius"/>
    </source>
</evidence>
<evidence type="ECO:0000256" key="7">
    <source>
        <dbReference type="ARBA" id="ARBA00022777"/>
    </source>
</evidence>
<dbReference type="GO" id="GO:0005886">
    <property type="term" value="C:plasma membrane"/>
    <property type="evidence" value="ECO:0007669"/>
    <property type="project" value="UniProtKB-SubCell"/>
</dbReference>
<dbReference type="STRING" id="624147.SAMN04487970_102138"/>
<sequence length="717" mass="80371">MEAHLNNRKKVVSISRNYSYYYKWFWVFISIVLLAAGIAGIGYCLSSAEKSAPRAVQGIIDLERYGLESHGTVRLDGEWKMYWMRLLTPEELASPEHAAGEQATLIALPEVWNRVLVDGVQSGGSGYATFHLKVMLNGPASDLGLKLPYIRTAYKAWVNGEPVASSGTVGEDILTSKPLYTPNLIRFRHAGGPLDIVIQVSNYHHRLGGIWKPVELGSWSTLDSKLRRELAIETFVIGSLLSMGLYHIGLIALRRKEKGSLYFGLFCLLIGIRAFFTGEGVMYYFIPEVPWLTELRIEYVCFYMGVPVMIMFMHALYPQEVRPGIVRTILALGVAFSASAFLIPPPWVTYTTPVFQFITLLTSGCLLFGLGRALTRKRDGALFAAIGAGAYVATVILDIMYYNQWIKLGEVSAYGLLVCVFMTSFILSAKSAKAYVEVETLSRQMREMNTGLEHKIRERTAELERINRSLERMNDDLARMETSRRHLLSNISHDLGTPMTLIQGYVEALIDGVVSQPDQQQKYLKLIHNRITGLNRLIADLFQLSKLEARQMDFDIQPVSTDDFIRYFDERYELELAGAGLKFETVVYSLRPEAHRQAVVKIDVDRIDQVLTNVIYNAVKHTPRGGLIQLHFIVDEHSLVMQVQDNGPGIDPEDLPHIFDRFYKKDKSRNTAGGGSGLGLAIAKEIVDYHGGRIWAQSHVGQGACIAFMLPLAKGGE</sequence>
<dbReference type="InterPro" id="IPR004358">
    <property type="entry name" value="Sig_transdc_His_kin-like_C"/>
</dbReference>
<keyword evidence="11" id="KW-1133">Transmembrane helix</keyword>
<feature type="transmembrane region" description="Helical" evidence="11">
    <location>
        <begin position="260"/>
        <end position="285"/>
    </location>
</feature>
<dbReference type="Pfam" id="PF02518">
    <property type="entry name" value="HATPase_c"/>
    <property type="match status" value="1"/>
</dbReference>
<keyword evidence="11" id="KW-0812">Transmembrane</keyword>
<dbReference type="SMART" id="SM00387">
    <property type="entry name" value="HATPase_c"/>
    <property type="match status" value="1"/>
</dbReference>
<evidence type="ECO:0000256" key="6">
    <source>
        <dbReference type="ARBA" id="ARBA00022741"/>
    </source>
</evidence>
<dbReference type="InterPro" id="IPR003661">
    <property type="entry name" value="HisK_dim/P_dom"/>
</dbReference>
<reference evidence="14" key="1">
    <citation type="submission" date="2016-10" db="EMBL/GenBank/DDBJ databases">
        <authorList>
            <person name="Varghese N."/>
            <person name="Submissions S."/>
        </authorList>
    </citation>
    <scope>NUCLEOTIDE SEQUENCE [LARGE SCALE GENOMIC DNA]</scope>
    <source>
        <strain evidence="14">CGMCC 1.8946</strain>
    </source>
</reference>
<evidence type="ECO:0000256" key="4">
    <source>
        <dbReference type="ARBA" id="ARBA00022553"/>
    </source>
</evidence>
<keyword evidence="8" id="KW-0067">ATP-binding</keyword>
<organism evidence="13 14">
    <name type="scientific">Paenibacillus tianmuensis</name>
    <dbReference type="NCBI Taxonomy" id="624147"/>
    <lineage>
        <taxon>Bacteria</taxon>
        <taxon>Bacillati</taxon>
        <taxon>Bacillota</taxon>
        <taxon>Bacilli</taxon>
        <taxon>Bacillales</taxon>
        <taxon>Paenibacillaceae</taxon>
        <taxon>Paenibacillus</taxon>
    </lineage>
</organism>
<feature type="transmembrane region" description="Helical" evidence="11">
    <location>
        <begin position="414"/>
        <end position="436"/>
    </location>
</feature>
<gene>
    <name evidence="13" type="ORF">SAMN04487970_102138</name>
</gene>
<dbReference type="InterPro" id="IPR011623">
    <property type="entry name" value="7TMR_DISM_rcpt_extracell_dom1"/>
</dbReference>
<dbReference type="InterPro" id="IPR036890">
    <property type="entry name" value="HATPase_C_sf"/>
</dbReference>
<dbReference type="InterPro" id="IPR036097">
    <property type="entry name" value="HisK_dim/P_sf"/>
</dbReference>
<dbReference type="GO" id="GO:0016036">
    <property type="term" value="P:cellular response to phosphate starvation"/>
    <property type="evidence" value="ECO:0007669"/>
    <property type="project" value="TreeGrafter"/>
</dbReference>
<dbReference type="PROSITE" id="PS50109">
    <property type="entry name" value="HIS_KIN"/>
    <property type="match status" value="1"/>
</dbReference>
<dbReference type="EC" id="2.7.13.3" evidence="3"/>
<dbReference type="SMART" id="SM00388">
    <property type="entry name" value="HisKA"/>
    <property type="match status" value="1"/>
</dbReference>